<reference evidence="2" key="1">
    <citation type="submission" date="2022-11" db="UniProtKB">
        <authorList>
            <consortium name="WormBaseParasite"/>
        </authorList>
    </citation>
    <scope>IDENTIFICATION</scope>
</reference>
<accession>A0AC35FHR5</accession>
<dbReference type="Proteomes" id="UP000887580">
    <property type="component" value="Unplaced"/>
</dbReference>
<evidence type="ECO:0000313" key="2">
    <source>
        <dbReference type="WBParaSite" id="PS1159_v2.g17633.t1"/>
    </source>
</evidence>
<name>A0AC35FHR5_9BILA</name>
<proteinExistence type="predicted"/>
<evidence type="ECO:0000313" key="1">
    <source>
        <dbReference type="Proteomes" id="UP000887580"/>
    </source>
</evidence>
<dbReference type="WBParaSite" id="PS1159_v2.g17633.t1">
    <property type="protein sequence ID" value="PS1159_v2.g17633.t1"/>
    <property type="gene ID" value="PS1159_v2.g17633"/>
</dbReference>
<protein>
    <submittedName>
        <fullName evidence="2">CYtochrome P450 family</fullName>
    </submittedName>
</protein>
<organism evidence="1 2">
    <name type="scientific">Panagrolaimus sp. PS1159</name>
    <dbReference type="NCBI Taxonomy" id="55785"/>
    <lineage>
        <taxon>Eukaryota</taxon>
        <taxon>Metazoa</taxon>
        <taxon>Ecdysozoa</taxon>
        <taxon>Nematoda</taxon>
        <taxon>Chromadorea</taxon>
        <taxon>Rhabditida</taxon>
        <taxon>Tylenchina</taxon>
        <taxon>Panagrolaimomorpha</taxon>
        <taxon>Panagrolaimoidea</taxon>
        <taxon>Panagrolaimidae</taxon>
        <taxon>Panagrolaimus</taxon>
    </lineage>
</organism>
<sequence length="500" mass="58469">MALLHVFGAILIWILFYNFYWKRRKLPPGPTPLPILGNINPLKKIKKGHEIFIEWQKKYGPIFTFWISEIPVVTICDYQLLQETFIKDADSYVGKFTVPKMDNFFRGGTLGIVFTEGELWQHQRRFALSVLRNFGMGRNLMEQKILDEIVAFTETLSKDANEPSCDLPWRFEVCVGSIINAMLFGYRFEGEKLNEFKFFKSLLSDHMHSMVNPCIAILAQELDLLKHIFRGSYKLLDRNRKLFFDFFNRQIEEHEKELDLDSLDEPTDFVEAYLREIYLAEKNGGGNETYFTKKQLANMCLDLWFAGMETSANTLEFTVLYLIRNPKVMKKVHEELDRVIGTSRLITLKDKCNLPYLQATINESQRMANLLPLNLLHKTTRDVTILGHFIPKNTCIVPQIGNVLFNEIIFPEPEMFKPERFLNENGELKKIEEFCPFSIGKRQCLGESLAKMELFLILANLFNQFEIFSEDPKHLPTLRRVPGITWQPTHYNVKIQKRHV</sequence>